<organism evidence="12 13">
    <name type="scientific">Hermetia illucens</name>
    <name type="common">Black soldier fly</name>
    <dbReference type="NCBI Taxonomy" id="343691"/>
    <lineage>
        <taxon>Eukaryota</taxon>
        <taxon>Metazoa</taxon>
        <taxon>Ecdysozoa</taxon>
        <taxon>Arthropoda</taxon>
        <taxon>Hexapoda</taxon>
        <taxon>Insecta</taxon>
        <taxon>Pterygota</taxon>
        <taxon>Neoptera</taxon>
        <taxon>Endopterygota</taxon>
        <taxon>Diptera</taxon>
        <taxon>Brachycera</taxon>
        <taxon>Stratiomyomorpha</taxon>
        <taxon>Stratiomyidae</taxon>
        <taxon>Hermetiinae</taxon>
        <taxon>Hermetia</taxon>
    </lineage>
</organism>
<evidence type="ECO:0000256" key="6">
    <source>
        <dbReference type="ARBA" id="ARBA00023136"/>
    </source>
</evidence>
<dbReference type="InterPro" id="IPR000276">
    <property type="entry name" value="GPCR_Rhodpsn"/>
</dbReference>
<feature type="region of interest" description="Disordered" evidence="9">
    <location>
        <begin position="137"/>
        <end position="162"/>
    </location>
</feature>
<dbReference type="PROSITE" id="PS00237">
    <property type="entry name" value="G_PROTEIN_RECEP_F1_1"/>
    <property type="match status" value="1"/>
</dbReference>
<comment type="subcellular location">
    <subcellularLocation>
        <location evidence="1">Membrane</location>
        <topology evidence="1">Multi-pass membrane protein</topology>
    </subcellularLocation>
</comment>
<evidence type="ECO:0000256" key="7">
    <source>
        <dbReference type="ARBA" id="ARBA00023170"/>
    </source>
</evidence>
<dbReference type="GO" id="GO:0005886">
    <property type="term" value="C:plasma membrane"/>
    <property type="evidence" value="ECO:0007669"/>
    <property type="project" value="TreeGrafter"/>
</dbReference>
<dbReference type="OrthoDB" id="5957382at2759"/>
<keyword evidence="3 10" id="KW-0812">Transmembrane</keyword>
<name>A0A7R8YXJ1_HERIL</name>
<dbReference type="Proteomes" id="UP000594454">
    <property type="component" value="Chromosome 4"/>
</dbReference>
<keyword evidence="4 10" id="KW-1133">Transmembrane helix</keyword>
<evidence type="ECO:0000256" key="10">
    <source>
        <dbReference type="SAM" id="Phobius"/>
    </source>
</evidence>
<dbReference type="CDD" id="cd00637">
    <property type="entry name" value="7tm_classA_rhodopsin-like"/>
    <property type="match status" value="1"/>
</dbReference>
<feature type="transmembrane region" description="Helical" evidence="10">
    <location>
        <begin position="41"/>
        <end position="62"/>
    </location>
</feature>
<reference evidence="12 13" key="1">
    <citation type="submission" date="2020-11" db="EMBL/GenBank/DDBJ databases">
        <authorList>
            <person name="Wallbank WR R."/>
            <person name="Pardo Diaz C."/>
            <person name="Kozak K."/>
            <person name="Martin S."/>
            <person name="Jiggins C."/>
            <person name="Moest M."/>
            <person name="Warren A I."/>
            <person name="Generalovic N T."/>
            <person name="Byers J.R.P. K."/>
            <person name="Montejo-Kovacevich G."/>
            <person name="Yen C E."/>
        </authorList>
    </citation>
    <scope>NUCLEOTIDE SEQUENCE [LARGE SCALE GENOMIC DNA]</scope>
</reference>
<dbReference type="PROSITE" id="PS50262">
    <property type="entry name" value="G_PROTEIN_RECEP_F1_2"/>
    <property type="match status" value="1"/>
</dbReference>
<feature type="domain" description="G-protein coupled receptors family 1 profile" evidence="11">
    <location>
        <begin position="1"/>
        <end position="146"/>
    </location>
</feature>
<dbReference type="PANTHER" id="PTHR24238:SF58">
    <property type="entry name" value="FI22604P1"/>
    <property type="match status" value="1"/>
</dbReference>
<evidence type="ECO:0000259" key="11">
    <source>
        <dbReference type="PROSITE" id="PS50262"/>
    </source>
</evidence>
<keyword evidence="6 10" id="KW-0472">Membrane</keyword>
<evidence type="ECO:0000256" key="5">
    <source>
        <dbReference type="ARBA" id="ARBA00023040"/>
    </source>
</evidence>
<keyword evidence="5" id="KW-0297">G-protein coupled receptor</keyword>
<keyword evidence="13" id="KW-1185">Reference proteome</keyword>
<feature type="transmembrane region" description="Helical" evidence="10">
    <location>
        <begin position="100"/>
        <end position="125"/>
    </location>
</feature>
<dbReference type="Pfam" id="PF00001">
    <property type="entry name" value="7tm_1"/>
    <property type="match status" value="1"/>
</dbReference>
<evidence type="ECO:0000256" key="9">
    <source>
        <dbReference type="SAM" id="MobiDB-lite"/>
    </source>
</evidence>
<evidence type="ECO:0000256" key="4">
    <source>
        <dbReference type="ARBA" id="ARBA00022989"/>
    </source>
</evidence>
<proteinExistence type="inferred from homology"/>
<evidence type="ECO:0000313" key="13">
    <source>
        <dbReference type="Proteomes" id="UP000594454"/>
    </source>
</evidence>
<dbReference type="GO" id="GO:0008188">
    <property type="term" value="F:neuropeptide receptor activity"/>
    <property type="evidence" value="ECO:0007669"/>
    <property type="project" value="TreeGrafter"/>
</dbReference>
<protein>
    <recommendedName>
        <fullName evidence="11">G-protein coupled receptors family 1 profile domain-containing protein</fullName>
    </recommendedName>
</protein>
<dbReference type="Gene3D" id="1.20.1070.10">
    <property type="entry name" value="Rhodopsin 7-helix transmembrane proteins"/>
    <property type="match status" value="1"/>
</dbReference>
<sequence>MPFLITTGVLVNSITLVGISFNRYLGVTQVIKDSWQPTKKFCVFISLVVWGISAGIASPNIAAYQYTEMYIFEYADRNDTAEIYKVIPHRMCSTNRHQNVISFTILVAVLFVPMFLAFLWFNLVLAKEMWNRRKMAKKATQENMTRGGEKSSGGSKNTDGSVNSVSKLVVSKEQSANIKWKWQSTTKNESEFTPSKDLLRHFTANVNVSVFAPTSMAVSNLVLLQRLRQIKWQRNNPSVFCRNFVNVECRFQPPSIRFLNTDR</sequence>
<dbReference type="AlphaFoldDB" id="A0A7R8YXJ1"/>
<evidence type="ECO:0000256" key="3">
    <source>
        <dbReference type="ARBA" id="ARBA00022692"/>
    </source>
</evidence>
<dbReference type="SUPFAM" id="SSF81321">
    <property type="entry name" value="Family A G protein-coupled receptor-like"/>
    <property type="match status" value="1"/>
</dbReference>
<dbReference type="EMBL" id="LR899012">
    <property type="protein sequence ID" value="CAD7088520.1"/>
    <property type="molecule type" value="Genomic_DNA"/>
</dbReference>
<evidence type="ECO:0000313" key="12">
    <source>
        <dbReference type="EMBL" id="CAD7088520.1"/>
    </source>
</evidence>
<evidence type="ECO:0000256" key="1">
    <source>
        <dbReference type="ARBA" id="ARBA00004141"/>
    </source>
</evidence>
<evidence type="ECO:0000256" key="2">
    <source>
        <dbReference type="ARBA" id="ARBA00010663"/>
    </source>
</evidence>
<accession>A0A7R8YXJ1</accession>
<dbReference type="InterPro" id="IPR017452">
    <property type="entry name" value="GPCR_Rhodpsn_7TM"/>
</dbReference>
<comment type="similarity">
    <text evidence="2">Belongs to the G-protein coupled receptor 1 family.</text>
</comment>
<keyword evidence="8" id="KW-0807">Transducer</keyword>
<gene>
    <name evidence="12" type="ORF">HERILL_LOCUS11133</name>
</gene>
<evidence type="ECO:0000256" key="8">
    <source>
        <dbReference type="ARBA" id="ARBA00023224"/>
    </source>
</evidence>
<dbReference type="InParanoid" id="A0A7R8YXJ1"/>
<dbReference type="PANTHER" id="PTHR24238">
    <property type="entry name" value="G-PROTEIN COUPLED RECEPTOR"/>
    <property type="match status" value="1"/>
</dbReference>
<keyword evidence="7" id="KW-0675">Receptor</keyword>